<organism evidence="1 2">
    <name type="scientific">Virgibacillus siamensis</name>
    <dbReference type="NCBI Taxonomy" id="480071"/>
    <lineage>
        <taxon>Bacteria</taxon>
        <taxon>Bacillati</taxon>
        <taxon>Bacillota</taxon>
        <taxon>Bacilli</taxon>
        <taxon>Bacillales</taxon>
        <taxon>Bacillaceae</taxon>
        <taxon>Virgibacillus</taxon>
    </lineage>
</organism>
<sequence length="70" mass="8045">MRSASSCQEQFEGFNYKRRRKSLTKTGMKKTAGIGHITSFVSYPQETAITIEQYLNSWTELAPIEVRNLD</sequence>
<reference evidence="1 2" key="1">
    <citation type="journal article" date="2019" name="Int. J. Syst. Evol. Microbiol.">
        <title>The Global Catalogue of Microorganisms (GCM) 10K type strain sequencing project: providing services to taxonomists for standard genome sequencing and annotation.</title>
        <authorList>
            <consortium name="The Broad Institute Genomics Platform"/>
            <consortium name="The Broad Institute Genome Sequencing Center for Infectious Disease"/>
            <person name="Wu L."/>
            <person name="Ma J."/>
        </authorList>
    </citation>
    <scope>NUCLEOTIDE SEQUENCE [LARGE SCALE GENOMIC DNA]</scope>
    <source>
        <strain evidence="1 2">JCM 15395</strain>
    </source>
</reference>
<evidence type="ECO:0000313" key="1">
    <source>
        <dbReference type="EMBL" id="GAA0599058.1"/>
    </source>
</evidence>
<dbReference type="EMBL" id="BAAADS010000009">
    <property type="protein sequence ID" value="GAA0599058.1"/>
    <property type="molecule type" value="Genomic_DNA"/>
</dbReference>
<gene>
    <name evidence="1" type="ORF">GCM10009001_14140</name>
</gene>
<evidence type="ECO:0000313" key="2">
    <source>
        <dbReference type="Proteomes" id="UP001500866"/>
    </source>
</evidence>
<protein>
    <submittedName>
        <fullName evidence="1">Uncharacterized protein</fullName>
    </submittedName>
</protein>
<accession>A0ABN1FWT0</accession>
<proteinExistence type="predicted"/>
<comment type="caution">
    <text evidence="1">The sequence shown here is derived from an EMBL/GenBank/DDBJ whole genome shotgun (WGS) entry which is preliminary data.</text>
</comment>
<keyword evidence="2" id="KW-1185">Reference proteome</keyword>
<name>A0ABN1FWT0_9BACI</name>
<dbReference type="Proteomes" id="UP001500866">
    <property type="component" value="Unassembled WGS sequence"/>
</dbReference>